<keyword evidence="3" id="KW-1185">Reference proteome</keyword>
<dbReference type="Proteomes" id="UP000478052">
    <property type="component" value="Unassembled WGS sequence"/>
</dbReference>
<reference evidence="2 3" key="1">
    <citation type="submission" date="2019-08" db="EMBL/GenBank/DDBJ databases">
        <title>Whole genome of Aphis craccivora.</title>
        <authorList>
            <person name="Voronova N.V."/>
            <person name="Shulinski R.S."/>
            <person name="Bandarenka Y.V."/>
            <person name="Zhorov D.G."/>
            <person name="Warner D."/>
        </authorList>
    </citation>
    <scope>NUCLEOTIDE SEQUENCE [LARGE SCALE GENOMIC DNA]</scope>
    <source>
        <strain evidence="2">180601</strain>
        <tissue evidence="2">Whole Body</tissue>
    </source>
</reference>
<evidence type="ECO:0000259" key="1">
    <source>
        <dbReference type="PROSITE" id="PS50994"/>
    </source>
</evidence>
<accession>A0A6G0VXR8</accession>
<dbReference type="AlphaFoldDB" id="A0A6G0VXR8"/>
<dbReference type="GO" id="GO:0003676">
    <property type="term" value="F:nucleic acid binding"/>
    <property type="evidence" value="ECO:0007669"/>
    <property type="project" value="InterPro"/>
</dbReference>
<proteinExistence type="predicted"/>
<gene>
    <name evidence="2" type="ORF">FWK35_00036846</name>
</gene>
<feature type="non-terminal residue" evidence="2">
    <location>
        <position position="1"/>
    </location>
</feature>
<dbReference type="PROSITE" id="PS50994">
    <property type="entry name" value="INTEGRASE"/>
    <property type="match status" value="1"/>
</dbReference>
<feature type="non-terminal residue" evidence="2">
    <location>
        <position position="130"/>
    </location>
</feature>
<dbReference type="SUPFAM" id="SSF53098">
    <property type="entry name" value="Ribonuclease H-like"/>
    <property type="match status" value="1"/>
</dbReference>
<dbReference type="Gene3D" id="3.30.420.10">
    <property type="entry name" value="Ribonuclease H-like superfamily/Ribonuclease H"/>
    <property type="match status" value="1"/>
</dbReference>
<organism evidence="2 3">
    <name type="scientific">Aphis craccivora</name>
    <name type="common">Cowpea aphid</name>
    <dbReference type="NCBI Taxonomy" id="307492"/>
    <lineage>
        <taxon>Eukaryota</taxon>
        <taxon>Metazoa</taxon>
        <taxon>Ecdysozoa</taxon>
        <taxon>Arthropoda</taxon>
        <taxon>Hexapoda</taxon>
        <taxon>Insecta</taxon>
        <taxon>Pterygota</taxon>
        <taxon>Neoptera</taxon>
        <taxon>Paraneoptera</taxon>
        <taxon>Hemiptera</taxon>
        <taxon>Sternorrhyncha</taxon>
        <taxon>Aphidomorpha</taxon>
        <taxon>Aphidoidea</taxon>
        <taxon>Aphididae</taxon>
        <taxon>Aphidini</taxon>
        <taxon>Aphis</taxon>
        <taxon>Aphis</taxon>
    </lineage>
</organism>
<feature type="domain" description="Integrase catalytic" evidence="1">
    <location>
        <begin position="27"/>
        <end position="130"/>
    </location>
</feature>
<dbReference type="InterPro" id="IPR012337">
    <property type="entry name" value="RNaseH-like_sf"/>
</dbReference>
<protein>
    <recommendedName>
        <fullName evidence="1">Integrase catalytic domain-containing protein</fullName>
    </recommendedName>
</protein>
<dbReference type="InterPro" id="IPR036397">
    <property type="entry name" value="RNaseH_sf"/>
</dbReference>
<sequence length="130" mass="15137">QLQPIPLSNKPLDRLTFDYLGPLIPTTTQSTINFIIQIISQWGCFRQFSSDRGTHFKNQMVSEVCENLGIKQILLTSYSPQTQGFVEKINDYLPYFTLSYKYYNATPQTSTKYSPFYLMHDFEPCLIFPN</sequence>
<dbReference type="EMBL" id="VUJU01010577">
    <property type="protein sequence ID" value="KAF0713747.1"/>
    <property type="molecule type" value="Genomic_DNA"/>
</dbReference>
<dbReference type="GO" id="GO:0015074">
    <property type="term" value="P:DNA integration"/>
    <property type="evidence" value="ECO:0007669"/>
    <property type="project" value="InterPro"/>
</dbReference>
<dbReference type="PANTHER" id="PTHR37984">
    <property type="entry name" value="PROTEIN CBG26694"/>
    <property type="match status" value="1"/>
</dbReference>
<evidence type="ECO:0000313" key="2">
    <source>
        <dbReference type="EMBL" id="KAF0713747.1"/>
    </source>
</evidence>
<evidence type="ECO:0000313" key="3">
    <source>
        <dbReference type="Proteomes" id="UP000478052"/>
    </source>
</evidence>
<comment type="caution">
    <text evidence="2">The sequence shown here is derived from an EMBL/GenBank/DDBJ whole genome shotgun (WGS) entry which is preliminary data.</text>
</comment>
<dbReference type="InterPro" id="IPR001584">
    <property type="entry name" value="Integrase_cat-core"/>
</dbReference>
<name>A0A6G0VXR8_APHCR</name>
<dbReference type="OrthoDB" id="6618089at2759"/>
<dbReference type="InterPro" id="IPR050951">
    <property type="entry name" value="Retrovirus_Pol_polyprotein"/>
</dbReference>
<dbReference type="PANTHER" id="PTHR37984:SF15">
    <property type="entry name" value="INTEGRASE CATALYTIC DOMAIN-CONTAINING PROTEIN"/>
    <property type="match status" value="1"/>
</dbReference>